<dbReference type="RefSeq" id="WP_343754354.1">
    <property type="nucleotide sequence ID" value="NZ_BAAADM010000061.1"/>
</dbReference>
<evidence type="ECO:0000256" key="1">
    <source>
        <dbReference type="SAM" id="MobiDB-lite"/>
    </source>
</evidence>
<dbReference type="SUPFAM" id="SSF82171">
    <property type="entry name" value="DPP6 N-terminal domain-like"/>
    <property type="match status" value="1"/>
</dbReference>
<comment type="caution">
    <text evidence="2">The sequence shown here is derived from an EMBL/GenBank/DDBJ whole genome shotgun (WGS) entry which is preliminary data.</text>
</comment>
<protein>
    <recommendedName>
        <fullName evidence="4">WD40-like Beta Propeller Repeat</fullName>
    </recommendedName>
</protein>
<dbReference type="EMBL" id="BAAADM010000061">
    <property type="protein sequence ID" value="GAA0448522.1"/>
    <property type="molecule type" value="Genomic_DNA"/>
</dbReference>
<dbReference type="PROSITE" id="PS51257">
    <property type="entry name" value="PROKAR_LIPOPROTEIN"/>
    <property type="match status" value="1"/>
</dbReference>
<sequence>MRKIFLFFCVLVLSACSSDESGAENRNQEGEGESAVNDGDAEDFPEPETIFTYEYNEDDDYEFRNIESATDASTVLFSTEEKIKREETRTHYIKYGDNDPVDLKELSEADEEELKDRRCRETEVSPDGQYVTFSCADDDNWFVVYDTEAEEIVHREEEPDPFHSLSLLGISDDMDVFMSDTLENKELIIKDLKSDDTEEFDIPELVGEENALFNSIHPADSGSKFFLEGPYGLFMLDTESKEAKEIMDVSPYEDRFEGDTDEIHITNVHVSPNGQYAFFLMSDSSGHDDVYRSFNFVDVESGDVTAYTDPDYKWGHNPVDNEGNVALKDGENLFLYNIGKDKTRHIPNMEPGVRTDRITLSGDGNTLLYEDQIDDASDGKKAYELYELAIDDLSDYEEVAFDAEKENTEELLSEAGAGASDNDGFDLHPVKEDASELIEQEWEASADVPFPSIFPEKVDSIISYFSLDSHSQTILMDSDELSSRNELEFEANDYTGDENQDICIADDLELEKTEDGIEYYFYLFSNDEAELAFVDDGWCYALKGDGITKDEMFDVIDSMETQGKQPEEFLLDEVGFPAELPMQNPEIGRIYSSDSFYVLGYGSDQDDIAIEVKVDNGSEPDFFDDDDTESVELDIDMEGYYYDDIDKPRLFMYDGDYYYTIIAKIDSDEIKARGGRDKLKETLIEVGNSVE</sequence>
<feature type="region of interest" description="Disordered" evidence="1">
    <location>
        <begin position="20"/>
        <end position="45"/>
    </location>
</feature>
<reference evidence="2 3" key="1">
    <citation type="journal article" date="2019" name="Int. J. Syst. Evol. Microbiol.">
        <title>The Global Catalogue of Microorganisms (GCM) 10K type strain sequencing project: providing services to taxonomists for standard genome sequencing and annotation.</title>
        <authorList>
            <consortium name="The Broad Institute Genomics Platform"/>
            <consortium name="The Broad Institute Genome Sequencing Center for Infectious Disease"/>
            <person name="Wu L."/>
            <person name="Ma J."/>
        </authorList>
    </citation>
    <scope>NUCLEOTIDE SEQUENCE [LARGE SCALE GENOMIC DNA]</scope>
    <source>
        <strain evidence="2 3">JCM 12149</strain>
    </source>
</reference>
<evidence type="ECO:0000313" key="3">
    <source>
        <dbReference type="Proteomes" id="UP001501459"/>
    </source>
</evidence>
<dbReference type="Proteomes" id="UP001501459">
    <property type="component" value="Unassembled WGS sequence"/>
</dbReference>
<proteinExistence type="predicted"/>
<organism evidence="2 3">
    <name type="scientific">Lentibacillus halophilus</name>
    <dbReference type="NCBI Taxonomy" id="295065"/>
    <lineage>
        <taxon>Bacteria</taxon>
        <taxon>Bacillati</taxon>
        <taxon>Bacillota</taxon>
        <taxon>Bacilli</taxon>
        <taxon>Bacillales</taxon>
        <taxon>Bacillaceae</taxon>
        <taxon>Lentibacillus</taxon>
    </lineage>
</organism>
<keyword evidence="3" id="KW-1185">Reference proteome</keyword>
<name>A0ABN0ZI40_9BACI</name>
<evidence type="ECO:0000313" key="2">
    <source>
        <dbReference type="EMBL" id="GAA0448522.1"/>
    </source>
</evidence>
<evidence type="ECO:0008006" key="4">
    <source>
        <dbReference type="Google" id="ProtNLM"/>
    </source>
</evidence>
<gene>
    <name evidence="2" type="ORF">GCM10008983_28210</name>
</gene>
<accession>A0ABN0ZI40</accession>